<name>A0A8S4QG64_9NEOP</name>
<dbReference type="GO" id="GO:0031623">
    <property type="term" value="P:receptor internalization"/>
    <property type="evidence" value="ECO:0007669"/>
    <property type="project" value="TreeGrafter"/>
</dbReference>
<dbReference type="PANTHER" id="PTHR46275:SF1">
    <property type="entry name" value="HEPATOCYTE GROWTH FACTOR-REGULATED TYROSINE KINASE SUBSTRATE"/>
    <property type="match status" value="1"/>
</dbReference>
<dbReference type="GO" id="GO:0035091">
    <property type="term" value="F:phosphatidylinositol binding"/>
    <property type="evidence" value="ECO:0007669"/>
    <property type="project" value="InterPro"/>
</dbReference>
<feature type="domain" description="VHS" evidence="1">
    <location>
        <begin position="1"/>
        <end position="53"/>
    </location>
</feature>
<dbReference type="OrthoDB" id="957735at2759"/>
<dbReference type="Proteomes" id="UP000838756">
    <property type="component" value="Unassembled WGS sequence"/>
</dbReference>
<dbReference type="InterPro" id="IPR017073">
    <property type="entry name" value="HGS/VPS27"/>
</dbReference>
<proteinExistence type="predicted"/>
<dbReference type="AlphaFoldDB" id="A0A8S4QG64"/>
<dbReference type="InterPro" id="IPR008942">
    <property type="entry name" value="ENTH_VHS"/>
</dbReference>
<accession>A0A8S4QG64</accession>
<sequence>PGVHDEVASKPFCEMLRDLVKTTQHENLRNKILDLIQAWAFAFRNTPKYRAVQ</sequence>
<dbReference type="GO" id="GO:0032456">
    <property type="term" value="P:endocytic recycling"/>
    <property type="evidence" value="ECO:0007669"/>
    <property type="project" value="TreeGrafter"/>
</dbReference>
<gene>
    <name evidence="2" type="primary">jg978</name>
    <name evidence="2" type="ORF">PAEG_LOCUS89</name>
</gene>
<evidence type="ECO:0000313" key="2">
    <source>
        <dbReference type="EMBL" id="CAH2207468.1"/>
    </source>
</evidence>
<dbReference type="GO" id="GO:0043130">
    <property type="term" value="F:ubiquitin binding"/>
    <property type="evidence" value="ECO:0007669"/>
    <property type="project" value="InterPro"/>
</dbReference>
<dbReference type="PANTHER" id="PTHR46275">
    <property type="entry name" value="HEPATOCYTE GROWTH FACTOR-REGULATED TYROSINE KINASE SUBSTRATE"/>
    <property type="match status" value="1"/>
</dbReference>
<dbReference type="Gene3D" id="1.25.40.90">
    <property type="match status" value="1"/>
</dbReference>
<reference evidence="2" key="1">
    <citation type="submission" date="2022-03" db="EMBL/GenBank/DDBJ databases">
        <authorList>
            <person name="Lindestad O."/>
        </authorList>
    </citation>
    <scope>NUCLEOTIDE SEQUENCE</scope>
</reference>
<dbReference type="SUPFAM" id="SSF48464">
    <property type="entry name" value="ENTH/VHS domain"/>
    <property type="match status" value="1"/>
</dbReference>
<dbReference type="PROSITE" id="PS50179">
    <property type="entry name" value="VHS"/>
    <property type="match status" value="1"/>
</dbReference>
<dbReference type="InterPro" id="IPR002014">
    <property type="entry name" value="VHS_dom"/>
</dbReference>
<evidence type="ECO:0000313" key="3">
    <source>
        <dbReference type="Proteomes" id="UP000838756"/>
    </source>
</evidence>
<protein>
    <submittedName>
        <fullName evidence="2">Jg978 protein</fullName>
    </submittedName>
</protein>
<organism evidence="2 3">
    <name type="scientific">Pararge aegeria aegeria</name>
    <dbReference type="NCBI Taxonomy" id="348720"/>
    <lineage>
        <taxon>Eukaryota</taxon>
        <taxon>Metazoa</taxon>
        <taxon>Ecdysozoa</taxon>
        <taxon>Arthropoda</taxon>
        <taxon>Hexapoda</taxon>
        <taxon>Insecta</taxon>
        <taxon>Pterygota</taxon>
        <taxon>Neoptera</taxon>
        <taxon>Endopterygota</taxon>
        <taxon>Lepidoptera</taxon>
        <taxon>Glossata</taxon>
        <taxon>Ditrysia</taxon>
        <taxon>Papilionoidea</taxon>
        <taxon>Nymphalidae</taxon>
        <taxon>Satyrinae</taxon>
        <taxon>Satyrini</taxon>
        <taxon>Parargina</taxon>
        <taxon>Pararge</taxon>
    </lineage>
</organism>
<dbReference type="EMBL" id="CAKXAJ010000299">
    <property type="protein sequence ID" value="CAH2207468.1"/>
    <property type="molecule type" value="Genomic_DNA"/>
</dbReference>
<keyword evidence="3" id="KW-1185">Reference proteome</keyword>
<feature type="non-terminal residue" evidence="2">
    <location>
        <position position="1"/>
    </location>
</feature>
<dbReference type="Pfam" id="PF00790">
    <property type="entry name" value="VHS"/>
    <property type="match status" value="1"/>
</dbReference>
<evidence type="ECO:0000259" key="1">
    <source>
        <dbReference type="PROSITE" id="PS50179"/>
    </source>
</evidence>
<feature type="non-terminal residue" evidence="2">
    <location>
        <position position="53"/>
    </location>
</feature>
<comment type="caution">
    <text evidence="2">The sequence shown here is derived from an EMBL/GenBank/DDBJ whole genome shotgun (WGS) entry which is preliminary data.</text>
</comment>
<dbReference type="GO" id="GO:0005769">
    <property type="term" value="C:early endosome"/>
    <property type="evidence" value="ECO:0007669"/>
    <property type="project" value="TreeGrafter"/>
</dbReference>